<dbReference type="EMBL" id="HACM01008317">
    <property type="protein sequence ID" value="CRZ08759.1"/>
    <property type="molecule type" value="Transcribed_RNA"/>
</dbReference>
<feature type="transmembrane region" description="Helical" evidence="1">
    <location>
        <begin position="19"/>
        <end position="38"/>
    </location>
</feature>
<sequence length="116" mass="12849">PPVETPCIKPCFRIAQMSLRSVFVVAVVVLLVVCKSTADDETLYRSRRGGINISELGGPVSKFVYPDDMLPPSICSTCVEAHAEAASRSTKLIITRCGLVTLFLILLRMWFTFTPW</sequence>
<name>A0A0H5RJ78_9EUKA</name>
<accession>A0A0H5RJ78</accession>
<reference evidence="2" key="1">
    <citation type="submission" date="2015-04" db="EMBL/GenBank/DDBJ databases">
        <title>The genome sequence of the plant pathogenic Rhizarian Plasmodiophora brassicae reveals insights in its biotrophic life cycle and the origin of chitin synthesis.</title>
        <authorList>
            <person name="Schwelm A."/>
            <person name="Fogelqvist J."/>
            <person name="Knaust A."/>
            <person name="Julke S."/>
            <person name="Lilja T."/>
            <person name="Dhandapani V."/>
            <person name="Bonilla-Rosso G."/>
            <person name="Karlsson M."/>
            <person name="Shevchenko A."/>
            <person name="Choi S.R."/>
            <person name="Kim H.G."/>
            <person name="Park J.Y."/>
            <person name="Lim Y.P."/>
            <person name="Ludwig-Muller J."/>
            <person name="Dixelius C."/>
        </authorList>
    </citation>
    <scope>NUCLEOTIDE SEQUENCE</scope>
    <source>
        <tissue evidence="2">Potato root galls</tissue>
    </source>
</reference>
<feature type="non-terminal residue" evidence="2">
    <location>
        <position position="1"/>
    </location>
</feature>
<protein>
    <submittedName>
        <fullName evidence="2">Uncharacterized protein</fullName>
    </submittedName>
</protein>
<dbReference type="AlphaFoldDB" id="A0A0H5RJ78"/>
<feature type="transmembrane region" description="Helical" evidence="1">
    <location>
        <begin position="93"/>
        <end position="111"/>
    </location>
</feature>
<evidence type="ECO:0000256" key="1">
    <source>
        <dbReference type="SAM" id="Phobius"/>
    </source>
</evidence>
<organism evidence="2">
    <name type="scientific">Spongospora subterranea</name>
    <dbReference type="NCBI Taxonomy" id="70186"/>
    <lineage>
        <taxon>Eukaryota</taxon>
        <taxon>Sar</taxon>
        <taxon>Rhizaria</taxon>
        <taxon>Endomyxa</taxon>
        <taxon>Phytomyxea</taxon>
        <taxon>Plasmodiophorida</taxon>
        <taxon>Plasmodiophoridae</taxon>
        <taxon>Spongospora</taxon>
    </lineage>
</organism>
<keyword evidence="1" id="KW-0812">Transmembrane</keyword>
<evidence type="ECO:0000313" key="2">
    <source>
        <dbReference type="EMBL" id="CRZ08759.1"/>
    </source>
</evidence>
<keyword evidence="1" id="KW-0472">Membrane</keyword>
<proteinExistence type="predicted"/>
<keyword evidence="1" id="KW-1133">Transmembrane helix</keyword>